<evidence type="ECO:0000259" key="8">
    <source>
        <dbReference type="PROSITE" id="PS50850"/>
    </source>
</evidence>
<dbReference type="SUPFAM" id="SSF103473">
    <property type="entry name" value="MFS general substrate transporter"/>
    <property type="match status" value="1"/>
</dbReference>
<evidence type="ECO:0000256" key="3">
    <source>
        <dbReference type="ARBA" id="ARBA00022475"/>
    </source>
</evidence>
<feature type="transmembrane region" description="Helical" evidence="7">
    <location>
        <begin position="315"/>
        <end position="334"/>
    </location>
</feature>
<protein>
    <submittedName>
        <fullName evidence="9">MFS transporter</fullName>
    </submittedName>
</protein>
<keyword evidence="2" id="KW-0813">Transport</keyword>
<evidence type="ECO:0000256" key="7">
    <source>
        <dbReference type="SAM" id="Phobius"/>
    </source>
</evidence>
<evidence type="ECO:0000256" key="5">
    <source>
        <dbReference type="ARBA" id="ARBA00022989"/>
    </source>
</evidence>
<dbReference type="GO" id="GO:0005886">
    <property type="term" value="C:plasma membrane"/>
    <property type="evidence" value="ECO:0007669"/>
    <property type="project" value="UniProtKB-SubCell"/>
</dbReference>
<dbReference type="GO" id="GO:0022857">
    <property type="term" value="F:transmembrane transporter activity"/>
    <property type="evidence" value="ECO:0007669"/>
    <property type="project" value="InterPro"/>
</dbReference>
<evidence type="ECO:0000256" key="1">
    <source>
        <dbReference type="ARBA" id="ARBA00004651"/>
    </source>
</evidence>
<keyword evidence="10" id="KW-1185">Reference proteome</keyword>
<dbReference type="InterPro" id="IPR020846">
    <property type="entry name" value="MFS_dom"/>
</dbReference>
<keyword evidence="3" id="KW-1003">Cell membrane</keyword>
<dbReference type="Proteomes" id="UP000282515">
    <property type="component" value="Unassembled WGS sequence"/>
</dbReference>
<evidence type="ECO:0000313" key="9">
    <source>
        <dbReference type="EMBL" id="RLV57356.1"/>
    </source>
</evidence>
<name>A0A3L8PPP2_9ACTN</name>
<dbReference type="InterPro" id="IPR011701">
    <property type="entry name" value="MFS"/>
</dbReference>
<gene>
    <name evidence="9" type="ORF">D9V41_01585</name>
</gene>
<feature type="transmembrane region" description="Helical" evidence="7">
    <location>
        <begin position="411"/>
        <end position="430"/>
    </location>
</feature>
<feature type="transmembrane region" description="Helical" evidence="7">
    <location>
        <begin position="88"/>
        <end position="107"/>
    </location>
</feature>
<proteinExistence type="predicted"/>
<evidence type="ECO:0000313" key="10">
    <source>
        <dbReference type="Proteomes" id="UP000282515"/>
    </source>
</evidence>
<dbReference type="Gene3D" id="1.20.1250.20">
    <property type="entry name" value="MFS general substrate transporter like domains"/>
    <property type="match status" value="1"/>
</dbReference>
<dbReference type="PANTHER" id="PTHR42718">
    <property type="entry name" value="MAJOR FACILITATOR SUPERFAMILY MULTIDRUG TRANSPORTER MFSC"/>
    <property type="match status" value="1"/>
</dbReference>
<comment type="subcellular location">
    <subcellularLocation>
        <location evidence="1">Cell membrane</location>
        <topology evidence="1">Multi-pass membrane protein</topology>
    </subcellularLocation>
</comment>
<dbReference type="Gene3D" id="1.20.1720.10">
    <property type="entry name" value="Multidrug resistance protein D"/>
    <property type="match status" value="1"/>
</dbReference>
<feature type="domain" description="Major facilitator superfamily (MFS) profile" evidence="8">
    <location>
        <begin position="1"/>
        <end position="432"/>
    </location>
</feature>
<sequence>MGTLLNPLNSSMFAVGLVSLSETFSIGLGKASWIVTAFYITSAIAQPTLGRLADRWDGRPVFLIGMSMVCCLSVAAPFAPTFALLCGLRVAISVGTAAAYPAALALVRTRNELTGLEAKRVIARIEYCNVLGVLTGPVVGGTAVHFLSWKALFWVSAPLALISLLTVRSLLPATPRRPDHRAITVVRSLDLRGIVLFATAPVAGLWAVNGAAEPLVLLALSAIALALLVHHSRRISEPFFDVAFVRRRSLWPIYASFLMMTTTYYLIFYGFPQLLEVALGWPLIHVGFLMLPLAGVALLANPACAVALRRLHPRTVLCCGTVWMAAAAALLPLTPGPGHAVVVGLIAAALGVPHAISTLGSAVALYNATPRHRAGSAFGLLQTSRHVGGALAMAALAAPPLTRGGTERFDTLPSLIIVVCLASAAALTAWRP</sequence>
<feature type="transmembrane region" description="Helical" evidence="7">
    <location>
        <begin position="214"/>
        <end position="230"/>
    </location>
</feature>
<dbReference type="EMBL" id="RDBF01000001">
    <property type="protein sequence ID" value="RLV57356.1"/>
    <property type="molecule type" value="Genomic_DNA"/>
</dbReference>
<keyword evidence="4 7" id="KW-0812">Transmembrane</keyword>
<keyword evidence="6 7" id="KW-0472">Membrane</keyword>
<dbReference type="AlphaFoldDB" id="A0A3L8PPP2"/>
<keyword evidence="5 7" id="KW-1133">Transmembrane helix</keyword>
<evidence type="ECO:0000256" key="4">
    <source>
        <dbReference type="ARBA" id="ARBA00022692"/>
    </source>
</evidence>
<feature type="transmembrane region" description="Helical" evidence="7">
    <location>
        <begin position="340"/>
        <end position="366"/>
    </location>
</feature>
<reference evidence="9 10" key="1">
    <citation type="submission" date="2018-10" db="EMBL/GenBank/DDBJ databases">
        <title>Aeromicrobium sp. 9W16Y-2 whole genome shotgun sequence.</title>
        <authorList>
            <person name="Li F."/>
        </authorList>
    </citation>
    <scope>NUCLEOTIDE SEQUENCE [LARGE SCALE GENOMIC DNA]</scope>
    <source>
        <strain evidence="9 10">9W16Y-2</strain>
    </source>
</reference>
<feature type="transmembrane region" description="Helical" evidence="7">
    <location>
        <begin position="191"/>
        <end position="208"/>
    </location>
</feature>
<dbReference type="InterPro" id="IPR036259">
    <property type="entry name" value="MFS_trans_sf"/>
</dbReference>
<feature type="transmembrane region" description="Helical" evidence="7">
    <location>
        <begin position="61"/>
        <end position="82"/>
    </location>
</feature>
<dbReference type="Pfam" id="PF07690">
    <property type="entry name" value="MFS_1"/>
    <property type="match status" value="1"/>
</dbReference>
<feature type="transmembrane region" description="Helical" evidence="7">
    <location>
        <begin position="251"/>
        <end position="271"/>
    </location>
</feature>
<feature type="transmembrane region" description="Helical" evidence="7">
    <location>
        <begin position="127"/>
        <end position="146"/>
    </location>
</feature>
<comment type="caution">
    <text evidence="9">The sequence shown here is derived from an EMBL/GenBank/DDBJ whole genome shotgun (WGS) entry which is preliminary data.</text>
</comment>
<accession>A0A3L8PPP2</accession>
<feature type="transmembrane region" description="Helical" evidence="7">
    <location>
        <begin position="12"/>
        <end position="40"/>
    </location>
</feature>
<evidence type="ECO:0000256" key="2">
    <source>
        <dbReference type="ARBA" id="ARBA00022448"/>
    </source>
</evidence>
<dbReference type="PANTHER" id="PTHR42718:SF46">
    <property type="entry name" value="BLR6921 PROTEIN"/>
    <property type="match status" value="1"/>
</dbReference>
<evidence type="ECO:0000256" key="6">
    <source>
        <dbReference type="ARBA" id="ARBA00023136"/>
    </source>
</evidence>
<feature type="transmembrane region" description="Helical" evidence="7">
    <location>
        <begin position="152"/>
        <end position="171"/>
    </location>
</feature>
<organism evidence="9 10">
    <name type="scientific">Aeromicrobium phragmitis</name>
    <dbReference type="NCBI Taxonomy" id="2478914"/>
    <lineage>
        <taxon>Bacteria</taxon>
        <taxon>Bacillati</taxon>
        <taxon>Actinomycetota</taxon>
        <taxon>Actinomycetes</taxon>
        <taxon>Propionibacteriales</taxon>
        <taxon>Nocardioidaceae</taxon>
        <taxon>Aeromicrobium</taxon>
    </lineage>
</organism>
<feature type="transmembrane region" description="Helical" evidence="7">
    <location>
        <begin position="283"/>
        <end position="308"/>
    </location>
</feature>
<dbReference type="PROSITE" id="PS50850">
    <property type="entry name" value="MFS"/>
    <property type="match status" value="1"/>
</dbReference>